<dbReference type="Proteomes" id="UP000789920">
    <property type="component" value="Unassembled WGS sequence"/>
</dbReference>
<evidence type="ECO:0000313" key="1">
    <source>
        <dbReference type="EMBL" id="CAG8837085.1"/>
    </source>
</evidence>
<evidence type="ECO:0000313" key="2">
    <source>
        <dbReference type="Proteomes" id="UP000789920"/>
    </source>
</evidence>
<comment type="caution">
    <text evidence="1">The sequence shown here is derived from an EMBL/GenBank/DDBJ whole genome shotgun (WGS) entry which is preliminary data.</text>
</comment>
<gene>
    <name evidence="1" type="ORF">RPERSI_LOCUS30165</name>
</gene>
<reference evidence="1" key="1">
    <citation type="submission" date="2021-06" db="EMBL/GenBank/DDBJ databases">
        <authorList>
            <person name="Kallberg Y."/>
            <person name="Tangrot J."/>
            <person name="Rosling A."/>
        </authorList>
    </citation>
    <scope>NUCLEOTIDE SEQUENCE</scope>
    <source>
        <strain evidence="1">MA461A</strain>
    </source>
</reference>
<name>A0ACA9SEA0_9GLOM</name>
<dbReference type="EMBL" id="CAJVQC010116602">
    <property type="protein sequence ID" value="CAG8837085.1"/>
    <property type="molecule type" value="Genomic_DNA"/>
</dbReference>
<proteinExistence type="predicted"/>
<organism evidence="1 2">
    <name type="scientific">Racocetra persica</name>
    <dbReference type="NCBI Taxonomy" id="160502"/>
    <lineage>
        <taxon>Eukaryota</taxon>
        <taxon>Fungi</taxon>
        <taxon>Fungi incertae sedis</taxon>
        <taxon>Mucoromycota</taxon>
        <taxon>Glomeromycotina</taxon>
        <taxon>Glomeromycetes</taxon>
        <taxon>Diversisporales</taxon>
        <taxon>Gigasporaceae</taxon>
        <taxon>Racocetra</taxon>
    </lineage>
</organism>
<protein>
    <submittedName>
        <fullName evidence="1">12046_t:CDS:1</fullName>
    </submittedName>
</protein>
<feature type="non-terminal residue" evidence="1">
    <location>
        <position position="43"/>
    </location>
</feature>
<accession>A0ACA9SEA0</accession>
<feature type="non-terminal residue" evidence="1">
    <location>
        <position position="1"/>
    </location>
</feature>
<sequence>TFNSLSQLLRSDKLRKSDYTVFCITKNNPFFEFVALFLKSAKP</sequence>
<keyword evidence="2" id="KW-1185">Reference proteome</keyword>